<keyword evidence="4" id="KW-0238">DNA-binding</keyword>
<evidence type="ECO:0000256" key="2">
    <source>
        <dbReference type="ARBA" id="ARBA00022723"/>
    </source>
</evidence>
<comment type="subcellular location">
    <subcellularLocation>
        <location evidence="1">Nucleus</location>
    </subcellularLocation>
</comment>
<proteinExistence type="predicted"/>
<dbReference type="PROSITE" id="PS00463">
    <property type="entry name" value="ZN2_CY6_FUNGAL_1"/>
    <property type="match status" value="1"/>
</dbReference>
<reference evidence="10" key="1">
    <citation type="journal article" date="2015" name="Genome Announc.">
        <title>Draft genome sequence of Talaromyces cellulolyticus strain Y-94, a source of lignocellulosic biomass-degrading enzymes.</title>
        <authorList>
            <person name="Fujii T."/>
            <person name="Koike H."/>
            <person name="Sawayama S."/>
            <person name="Yano S."/>
            <person name="Inoue H."/>
        </authorList>
    </citation>
    <scope>NUCLEOTIDE SEQUENCE [LARGE SCALE GENOMIC DNA]</scope>
    <source>
        <strain evidence="10">Y-94</strain>
    </source>
</reference>
<dbReference type="Pfam" id="PF00172">
    <property type="entry name" value="Zn_clus"/>
    <property type="match status" value="1"/>
</dbReference>
<dbReference type="Gene3D" id="4.10.240.10">
    <property type="entry name" value="Zn(2)-C6 fungal-type DNA-binding domain"/>
    <property type="match status" value="1"/>
</dbReference>
<gene>
    <name evidence="9" type="ORF">TCE0_022f06834</name>
</gene>
<evidence type="ECO:0000256" key="3">
    <source>
        <dbReference type="ARBA" id="ARBA00023015"/>
    </source>
</evidence>
<dbReference type="GO" id="GO:0003677">
    <property type="term" value="F:DNA binding"/>
    <property type="evidence" value="ECO:0007669"/>
    <property type="project" value="UniProtKB-KW"/>
</dbReference>
<organism evidence="9 10">
    <name type="scientific">Talaromyces pinophilus</name>
    <name type="common">Penicillium pinophilum</name>
    <dbReference type="NCBI Taxonomy" id="128442"/>
    <lineage>
        <taxon>Eukaryota</taxon>
        <taxon>Fungi</taxon>
        <taxon>Dikarya</taxon>
        <taxon>Ascomycota</taxon>
        <taxon>Pezizomycotina</taxon>
        <taxon>Eurotiomycetes</taxon>
        <taxon>Eurotiomycetidae</taxon>
        <taxon>Eurotiales</taxon>
        <taxon>Trichocomaceae</taxon>
        <taxon>Talaromyces</taxon>
        <taxon>Talaromyces sect. Talaromyces</taxon>
    </lineage>
</organism>
<evidence type="ECO:0000313" key="9">
    <source>
        <dbReference type="EMBL" id="GAM37157.1"/>
    </source>
</evidence>
<dbReference type="CDD" id="cd12148">
    <property type="entry name" value="fungal_TF_MHR"/>
    <property type="match status" value="1"/>
</dbReference>
<evidence type="ECO:0000313" key="10">
    <source>
        <dbReference type="Proteomes" id="UP000053095"/>
    </source>
</evidence>
<keyword evidence="3" id="KW-0805">Transcription regulation</keyword>
<keyword evidence="2" id="KW-0479">Metal-binding</keyword>
<keyword evidence="6" id="KW-0539">Nucleus</keyword>
<protein>
    <recommendedName>
        <fullName evidence="8">Zn(2)-C6 fungal-type domain-containing protein</fullName>
    </recommendedName>
</protein>
<evidence type="ECO:0000256" key="5">
    <source>
        <dbReference type="ARBA" id="ARBA00023163"/>
    </source>
</evidence>
<dbReference type="GO" id="GO:0005634">
    <property type="term" value="C:nucleus"/>
    <property type="evidence" value="ECO:0007669"/>
    <property type="project" value="UniProtKB-SubCell"/>
</dbReference>
<dbReference type="PANTHER" id="PTHR31001:SF90">
    <property type="entry name" value="CENTROMERE DNA-BINDING PROTEIN COMPLEX CBF3 SUBUNIT B"/>
    <property type="match status" value="1"/>
</dbReference>
<evidence type="ECO:0000259" key="8">
    <source>
        <dbReference type="PROSITE" id="PS50048"/>
    </source>
</evidence>
<keyword evidence="5" id="KW-0804">Transcription</keyword>
<dbReference type="GO" id="GO:0000981">
    <property type="term" value="F:DNA-binding transcription factor activity, RNA polymerase II-specific"/>
    <property type="evidence" value="ECO:0007669"/>
    <property type="project" value="InterPro"/>
</dbReference>
<evidence type="ECO:0000256" key="4">
    <source>
        <dbReference type="ARBA" id="ARBA00023125"/>
    </source>
</evidence>
<dbReference type="EMBL" id="DF933818">
    <property type="protein sequence ID" value="GAM37157.1"/>
    <property type="molecule type" value="Genomic_DNA"/>
</dbReference>
<dbReference type="SUPFAM" id="SSF57701">
    <property type="entry name" value="Zn2/Cys6 DNA-binding domain"/>
    <property type="match status" value="1"/>
</dbReference>
<dbReference type="InterPro" id="IPR001138">
    <property type="entry name" value="Zn2Cys6_DnaBD"/>
</dbReference>
<accession>A0A6V8H7K3</accession>
<dbReference type="GO" id="GO:0006351">
    <property type="term" value="P:DNA-templated transcription"/>
    <property type="evidence" value="ECO:0007669"/>
    <property type="project" value="InterPro"/>
</dbReference>
<dbReference type="SMART" id="SM00066">
    <property type="entry name" value="GAL4"/>
    <property type="match status" value="1"/>
</dbReference>
<dbReference type="InterPro" id="IPR036864">
    <property type="entry name" value="Zn2-C6_fun-type_DNA-bd_sf"/>
</dbReference>
<sequence>MAQYRTNDTPLRTTQRAPRSCRSCASRKVKCDKAVPCSTCIKRGEADACVREVVIVRGEVITWKDEDRPTYEELSHENHRLRQEIDVLEAKLQRSTVNYSAAKSILKHPGQKDGVEHDVEGLEARLWEILSAKSAKTVSSVSTWNDIVLPSALCSEQLISYDKSWNSWVHYAVEYPRFQEECNSFSAAMERGQTIEETDPSWMAVYFSVLSAAIIMMDDEEAGKLRFPEGFDRRIMSRMWYDAAIFSLYQADFMRVPHIHTVQAIAILGMCFNNWGDVEVGQHLWSSALRIARRIGLHTHYSDAAASCLSAEGQHRLWWTLVICEWLTLPYRPPEIDDIDFDVPLPSAQGVGENEAAHYHVHYHIFMARTAAAVYRFRATIRSAFGILETIKAVKTVDEELAEVIDSLPRLLQPETNLEDEELHQLELANPWIKWQRYDVTLVLLHLRLRIHRTMQSHWLSDPDQYNWARSVSVSSAMSVIWINHNWDQPASMRKQWALSYHIFVSAILLLRECQNESTNAGEYYEAVCTALSLLEEVQDWNAVANHAATILRTEMNGMRLAAHEVSNN</sequence>
<dbReference type="InterPro" id="IPR007219">
    <property type="entry name" value="XnlR_reg_dom"/>
</dbReference>
<dbReference type="Pfam" id="PF04082">
    <property type="entry name" value="Fungal_trans"/>
    <property type="match status" value="1"/>
</dbReference>
<name>A0A6V8H7K3_TALPI</name>
<dbReference type="Proteomes" id="UP000053095">
    <property type="component" value="Unassembled WGS sequence"/>
</dbReference>
<dbReference type="InterPro" id="IPR050613">
    <property type="entry name" value="Sec_Metabolite_Reg"/>
</dbReference>
<dbReference type="PANTHER" id="PTHR31001">
    <property type="entry name" value="UNCHARACTERIZED TRANSCRIPTIONAL REGULATORY PROTEIN"/>
    <property type="match status" value="1"/>
</dbReference>
<comment type="caution">
    <text evidence="9">The sequence shown here is derived from an EMBL/GenBank/DDBJ whole genome shotgun (WGS) entry which is preliminary data.</text>
</comment>
<dbReference type="GO" id="GO:0008270">
    <property type="term" value="F:zinc ion binding"/>
    <property type="evidence" value="ECO:0007669"/>
    <property type="project" value="InterPro"/>
</dbReference>
<dbReference type="AlphaFoldDB" id="A0A6V8H7K3"/>
<evidence type="ECO:0000256" key="6">
    <source>
        <dbReference type="ARBA" id="ARBA00023242"/>
    </source>
</evidence>
<evidence type="ECO:0000256" key="1">
    <source>
        <dbReference type="ARBA" id="ARBA00004123"/>
    </source>
</evidence>
<feature type="domain" description="Zn(2)-C6 fungal-type" evidence="8">
    <location>
        <begin position="20"/>
        <end position="51"/>
    </location>
</feature>
<dbReference type="PROSITE" id="PS50048">
    <property type="entry name" value="ZN2_CY6_FUNGAL_2"/>
    <property type="match status" value="1"/>
</dbReference>
<dbReference type="CDD" id="cd00067">
    <property type="entry name" value="GAL4"/>
    <property type="match status" value="1"/>
</dbReference>
<evidence type="ECO:0000256" key="7">
    <source>
        <dbReference type="SAM" id="Coils"/>
    </source>
</evidence>
<keyword evidence="10" id="KW-1185">Reference proteome</keyword>
<feature type="coiled-coil region" evidence="7">
    <location>
        <begin position="71"/>
        <end position="98"/>
    </location>
</feature>
<dbReference type="SMART" id="SM00906">
    <property type="entry name" value="Fungal_trans"/>
    <property type="match status" value="1"/>
</dbReference>
<keyword evidence="7" id="KW-0175">Coiled coil</keyword>